<evidence type="ECO:0000313" key="7">
    <source>
        <dbReference type="EMBL" id="KCZ57696.1"/>
    </source>
</evidence>
<dbReference type="SUPFAM" id="SSF55729">
    <property type="entry name" value="Acyl-CoA N-acyltransferases (Nat)"/>
    <property type="match status" value="1"/>
</dbReference>
<dbReference type="PROSITE" id="PS51187">
    <property type="entry name" value="AUTOINDUCER_SYNTH_2"/>
    <property type="match status" value="1"/>
</dbReference>
<evidence type="ECO:0000256" key="3">
    <source>
        <dbReference type="ARBA" id="ARBA00022691"/>
    </source>
</evidence>
<dbReference type="GO" id="GO:0061579">
    <property type="term" value="F:N-acyl homoserine lactone synthase activity"/>
    <property type="evidence" value="ECO:0007669"/>
    <property type="project" value="UniProtKB-UniRule"/>
</dbReference>
<protein>
    <recommendedName>
        <fullName evidence="6">Acyl-homoserine-lactone synthase</fullName>
        <ecNumber evidence="6">2.3.1.184</ecNumber>
    </recommendedName>
    <alternativeName>
        <fullName evidence="6">Autoinducer synthesis protein</fullName>
    </alternativeName>
</protein>
<dbReference type="eggNOG" id="COG3916">
    <property type="taxonomic scope" value="Bacteria"/>
</dbReference>
<comment type="similarity">
    <text evidence="5 6">Belongs to the autoinducer synthase family.</text>
</comment>
<evidence type="ECO:0000313" key="8">
    <source>
        <dbReference type="Proteomes" id="UP000027190"/>
    </source>
</evidence>
<sequence>MFKIVTPDTRSENSDLLDAMHQMRYRIVVGEWGWDIPGIAAGYDKDQFDTEDTVYVIARTASGEVVGTSRLNPTVRPHMLSELFADYCNLQPYPVGKDVWECSRFVTDRSLMTDPVDDFRVRCRLGLGLTAYCLDNQISRLSWLTHQKFFNLVQKVWDTEPLGLPRREGDDWAWIPAVSRMDEATFDRQLDRYRNAEAIVAQYMGSKQASARSKVA</sequence>
<evidence type="ECO:0000256" key="6">
    <source>
        <dbReference type="RuleBase" id="RU361135"/>
    </source>
</evidence>
<keyword evidence="4 5" id="KW-0071">Autoinducer synthesis</keyword>
<reference evidence="7 8" key="1">
    <citation type="journal article" date="2014" name="Antonie Van Leeuwenhoek">
        <title>Hyphomonas beringensis sp. nov. and Hyphomonas chukchiensis sp. nov., isolated from surface seawater of the Bering Sea and Chukchi Sea.</title>
        <authorList>
            <person name="Li C."/>
            <person name="Lai Q."/>
            <person name="Li G."/>
            <person name="Dong C."/>
            <person name="Wang J."/>
            <person name="Liao Y."/>
            <person name="Shao Z."/>
        </authorList>
    </citation>
    <scope>NUCLEOTIDE SEQUENCE [LARGE SCALE GENOMIC DNA]</scope>
    <source>
        <strain evidence="7 8">BH-BN04-4</strain>
    </source>
</reference>
<proteinExistence type="inferred from homology"/>
<dbReference type="OrthoDB" id="6169313at2"/>
<dbReference type="PATRIC" id="fig|1280947.3.peg.2058"/>
<dbReference type="AlphaFoldDB" id="A0A062UBI5"/>
<evidence type="ECO:0000256" key="5">
    <source>
        <dbReference type="PROSITE-ProRule" id="PRU00533"/>
    </source>
</evidence>
<comment type="caution">
    <text evidence="7">The sequence shown here is derived from an EMBL/GenBank/DDBJ whole genome shotgun (WGS) entry which is preliminary data.</text>
</comment>
<dbReference type="GO" id="GO:0007165">
    <property type="term" value="P:signal transduction"/>
    <property type="evidence" value="ECO:0007669"/>
    <property type="project" value="TreeGrafter"/>
</dbReference>
<dbReference type="PANTHER" id="PTHR39322">
    <property type="entry name" value="ACYL-HOMOSERINE-LACTONE SYNTHASE"/>
    <property type="match status" value="1"/>
</dbReference>
<dbReference type="EC" id="2.3.1.184" evidence="6"/>
<dbReference type="PANTHER" id="PTHR39322:SF1">
    <property type="entry name" value="ISOVALERYL-HOMOSERINE LACTONE SYNTHASE"/>
    <property type="match status" value="1"/>
</dbReference>
<accession>A0A062UBI5</accession>
<evidence type="ECO:0000256" key="1">
    <source>
        <dbReference type="ARBA" id="ARBA00022654"/>
    </source>
</evidence>
<dbReference type="Gene3D" id="3.40.630.30">
    <property type="match status" value="1"/>
</dbReference>
<dbReference type="InterPro" id="IPR016181">
    <property type="entry name" value="Acyl_CoA_acyltransferase"/>
</dbReference>
<dbReference type="Proteomes" id="UP000027190">
    <property type="component" value="Unassembled WGS sequence"/>
</dbReference>
<organism evidence="7 8">
    <name type="scientific">Hyphomonas chukchiensis</name>
    <dbReference type="NCBI Taxonomy" id="1280947"/>
    <lineage>
        <taxon>Bacteria</taxon>
        <taxon>Pseudomonadati</taxon>
        <taxon>Pseudomonadota</taxon>
        <taxon>Alphaproteobacteria</taxon>
        <taxon>Hyphomonadales</taxon>
        <taxon>Hyphomonadaceae</taxon>
        <taxon>Hyphomonas</taxon>
    </lineage>
</organism>
<gene>
    <name evidence="7" type="ORF">HY30_17390</name>
</gene>
<dbReference type="STRING" id="1280947.HY30_17390"/>
<comment type="catalytic activity">
    <reaction evidence="6">
        <text>a fatty acyl-[ACP] + S-adenosyl-L-methionine = an N-acyl-L-homoserine lactone + S-methyl-5'-thioadenosine + holo-[ACP] + H(+)</text>
        <dbReference type="Rhea" id="RHEA:10096"/>
        <dbReference type="Rhea" id="RHEA-COMP:9685"/>
        <dbReference type="Rhea" id="RHEA-COMP:14125"/>
        <dbReference type="ChEBI" id="CHEBI:15378"/>
        <dbReference type="ChEBI" id="CHEBI:17509"/>
        <dbReference type="ChEBI" id="CHEBI:55474"/>
        <dbReference type="ChEBI" id="CHEBI:59789"/>
        <dbReference type="ChEBI" id="CHEBI:64479"/>
        <dbReference type="ChEBI" id="CHEBI:138651"/>
        <dbReference type="EC" id="2.3.1.184"/>
    </reaction>
</comment>
<dbReference type="Pfam" id="PF00765">
    <property type="entry name" value="Autoind_synth"/>
    <property type="match status" value="1"/>
</dbReference>
<keyword evidence="1 5" id="KW-0673">Quorum sensing</keyword>
<keyword evidence="8" id="KW-1185">Reference proteome</keyword>
<dbReference type="RefSeq" id="WP_051615302.1">
    <property type="nucleotide sequence ID" value="NZ_AWFG01000029.1"/>
</dbReference>
<dbReference type="PRINTS" id="PR01549">
    <property type="entry name" value="AUTOINDCRSYN"/>
</dbReference>
<dbReference type="EMBL" id="AWFG01000029">
    <property type="protein sequence ID" value="KCZ57696.1"/>
    <property type="molecule type" value="Genomic_DNA"/>
</dbReference>
<evidence type="ECO:0000256" key="4">
    <source>
        <dbReference type="ARBA" id="ARBA00022929"/>
    </source>
</evidence>
<evidence type="ECO:0000256" key="2">
    <source>
        <dbReference type="ARBA" id="ARBA00022679"/>
    </source>
</evidence>
<name>A0A062UBI5_9PROT</name>
<dbReference type="GO" id="GO:0009372">
    <property type="term" value="P:quorum sensing"/>
    <property type="evidence" value="ECO:0007669"/>
    <property type="project" value="UniProtKB-UniRule"/>
</dbReference>
<keyword evidence="3 6" id="KW-0949">S-adenosyl-L-methionine</keyword>
<dbReference type="InterPro" id="IPR001690">
    <property type="entry name" value="Autoind_synthase"/>
</dbReference>
<keyword evidence="2 6" id="KW-0808">Transferase</keyword>